<name>A0A9D1LIT1_9FIRM</name>
<reference evidence="1" key="1">
    <citation type="submission" date="2020-10" db="EMBL/GenBank/DDBJ databases">
        <authorList>
            <person name="Gilroy R."/>
        </authorList>
    </citation>
    <scope>NUCLEOTIDE SEQUENCE</scope>
    <source>
        <strain evidence="1">CHK193-30670</strain>
    </source>
</reference>
<organism evidence="1 2">
    <name type="scientific">Candidatus Aphodocola excrementigallinarum</name>
    <dbReference type="NCBI Taxonomy" id="2840670"/>
    <lineage>
        <taxon>Bacteria</taxon>
        <taxon>Bacillati</taxon>
        <taxon>Bacillota</taxon>
        <taxon>Bacilli</taxon>
        <taxon>Candidatus Aphodocola</taxon>
    </lineage>
</organism>
<comment type="caution">
    <text evidence="1">The sequence shown here is derived from an EMBL/GenBank/DDBJ whole genome shotgun (WGS) entry which is preliminary data.</text>
</comment>
<dbReference type="EMBL" id="DVMT01000032">
    <property type="protein sequence ID" value="HIU40301.1"/>
    <property type="molecule type" value="Genomic_DNA"/>
</dbReference>
<evidence type="ECO:0000313" key="2">
    <source>
        <dbReference type="Proteomes" id="UP000824074"/>
    </source>
</evidence>
<reference evidence="1" key="2">
    <citation type="journal article" date="2021" name="PeerJ">
        <title>Extensive microbial diversity within the chicken gut microbiome revealed by metagenomics and culture.</title>
        <authorList>
            <person name="Gilroy R."/>
            <person name="Ravi A."/>
            <person name="Getino M."/>
            <person name="Pursley I."/>
            <person name="Horton D.L."/>
            <person name="Alikhan N.F."/>
            <person name="Baker D."/>
            <person name="Gharbi K."/>
            <person name="Hall N."/>
            <person name="Watson M."/>
            <person name="Adriaenssens E.M."/>
            <person name="Foster-Nyarko E."/>
            <person name="Jarju S."/>
            <person name="Secka A."/>
            <person name="Antonio M."/>
            <person name="Oren A."/>
            <person name="Chaudhuri R.R."/>
            <person name="La Ragione R."/>
            <person name="Hildebrand F."/>
            <person name="Pallen M.J."/>
        </authorList>
    </citation>
    <scope>NUCLEOTIDE SEQUENCE</scope>
    <source>
        <strain evidence="1">CHK193-30670</strain>
    </source>
</reference>
<accession>A0A9D1LIT1</accession>
<gene>
    <name evidence="1" type="ORF">IAB68_03285</name>
</gene>
<dbReference type="AlphaFoldDB" id="A0A9D1LIT1"/>
<proteinExistence type="predicted"/>
<dbReference type="Proteomes" id="UP000824074">
    <property type="component" value="Unassembled WGS sequence"/>
</dbReference>
<sequence>MNNEEINLKNNKNNFIRLKTISCNDGKDSNGCDKYSICYNNDKNCEENLNATESLYYSFVKSANNNGDSVGKTDDNKISYFLLEYP</sequence>
<protein>
    <submittedName>
        <fullName evidence="1">Uncharacterized protein</fullName>
    </submittedName>
</protein>
<evidence type="ECO:0000313" key="1">
    <source>
        <dbReference type="EMBL" id="HIU40301.1"/>
    </source>
</evidence>